<keyword evidence="5" id="KW-0808">Transferase</keyword>
<evidence type="ECO:0000313" key="20">
    <source>
        <dbReference type="Proteomes" id="UP001054857"/>
    </source>
</evidence>
<dbReference type="Gene3D" id="6.10.140.2220">
    <property type="match status" value="1"/>
</dbReference>
<dbReference type="InterPro" id="IPR002893">
    <property type="entry name" value="Znf_MYND"/>
</dbReference>
<evidence type="ECO:0000256" key="2">
    <source>
        <dbReference type="ARBA" id="ARBA00010794"/>
    </source>
</evidence>
<evidence type="ECO:0000256" key="7">
    <source>
        <dbReference type="ARBA" id="ARBA00022723"/>
    </source>
</evidence>
<dbReference type="EC" id="2.7.1.182" evidence="15"/>
<evidence type="ECO:0000256" key="6">
    <source>
        <dbReference type="ARBA" id="ARBA00022692"/>
    </source>
</evidence>
<comment type="pathway">
    <text evidence="14">Cofactor biosynthesis; tocopherol biosynthesis.</text>
</comment>
<evidence type="ECO:0000256" key="1">
    <source>
        <dbReference type="ARBA" id="ARBA00004508"/>
    </source>
</evidence>
<keyword evidence="4" id="KW-0934">Plastid</keyword>
<organism evidence="19 20">
    <name type="scientific">Astrephomene gubernaculifera</name>
    <dbReference type="NCBI Taxonomy" id="47775"/>
    <lineage>
        <taxon>Eukaryota</taxon>
        <taxon>Viridiplantae</taxon>
        <taxon>Chlorophyta</taxon>
        <taxon>core chlorophytes</taxon>
        <taxon>Chlorophyceae</taxon>
        <taxon>CS clade</taxon>
        <taxon>Chlamydomonadales</taxon>
        <taxon>Astrephomenaceae</taxon>
        <taxon>Astrephomene</taxon>
    </lineage>
</organism>
<evidence type="ECO:0000259" key="18">
    <source>
        <dbReference type="PROSITE" id="PS50865"/>
    </source>
</evidence>
<evidence type="ECO:0000256" key="13">
    <source>
        <dbReference type="ARBA" id="ARBA00023136"/>
    </source>
</evidence>
<evidence type="ECO:0000256" key="11">
    <source>
        <dbReference type="ARBA" id="ARBA00022946"/>
    </source>
</evidence>
<dbReference type="SUPFAM" id="SSF144232">
    <property type="entry name" value="HIT/MYND zinc finger-like"/>
    <property type="match status" value="1"/>
</dbReference>
<dbReference type="GO" id="GO:0016020">
    <property type="term" value="C:membrane"/>
    <property type="evidence" value="ECO:0007669"/>
    <property type="project" value="UniProtKB-SubCell"/>
</dbReference>
<comment type="catalytic activity">
    <reaction evidence="16">
        <text>phytol + CTP = phytyl phosphate + CDP + H(+)</text>
        <dbReference type="Rhea" id="RHEA:38055"/>
        <dbReference type="ChEBI" id="CHEBI:15378"/>
        <dbReference type="ChEBI" id="CHEBI:17327"/>
        <dbReference type="ChEBI" id="CHEBI:37563"/>
        <dbReference type="ChEBI" id="CHEBI:58069"/>
        <dbReference type="ChEBI" id="CHEBI:75483"/>
        <dbReference type="EC" id="2.7.1.182"/>
    </reaction>
</comment>
<protein>
    <recommendedName>
        <fullName evidence="15">phytol kinase</fullName>
        <ecNumber evidence="15">2.7.1.182</ecNumber>
    </recommendedName>
</protein>
<dbReference type="AlphaFoldDB" id="A0AAD3HKI2"/>
<dbReference type="Pfam" id="PF01753">
    <property type="entry name" value="zf-MYND"/>
    <property type="match status" value="1"/>
</dbReference>
<evidence type="ECO:0000313" key="19">
    <source>
        <dbReference type="EMBL" id="GFR43956.1"/>
    </source>
</evidence>
<evidence type="ECO:0000256" key="16">
    <source>
        <dbReference type="ARBA" id="ARBA00048889"/>
    </source>
</evidence>
<keyword evidence="20" id="KW-1185">Reference proteome</keyword>
<feature type="domain" description="MYND-type" evidence="18">
    <location>
        <begin position="900"/>
        <end position="945"/>
    </location>
</feature>
<dbReference type="InterPro" id="IPR039606">
    <property type="entry name" value="Phytol/farnesol_kinase"/>
</dbReference>
<dbReference type="PROSITE" id="PS50865">
    <property type="entry name" value="ZF_MYND_2"/>
    <property type="match status" value="1"/>
</dbReference>
<keyword evidence="3" id="KW-0150">Chloroplast</keyword>
<keyword evidence="10" id="KW-0862">Zinc</keyword>
<evidence type="ECO:0000256" key="12">
    <source>
        <dbReference type="ARBA" id="ARBA00022989"/>
    </source>
</evidence>
<dbReference type="PANTHER" id="PTHR32523">
    <property type="entry name" value="PHYTOL KINASE 1, CHLOROPLASTIC"/>
    <property type="match status" value="1"/>
</dbReference>
<reference evidence="19 20" key="1">
    <citation type="journal article" date="2021" name="Sci. Rep.">
        <title>Genome sequencing of the multicellular alga Astrephomene provides insights into convergent evolution of germ-soma differentiation.</title>
        <authorList>
            <person name="Yamashita S."/>
            <person name="Yamamoto K."/>
            <person name="Matsuzaki R."/>
            <person name="Suzuki S."/>
            <person name="Yamaguchi H."/>
            <person name="Hirooka S."/>
            <person name="Minakuchi Y."/>
            <person name="Miyagishima S."/>
            <person name="Kawachi M."/>
            <person name="Toyoda A."/>
            <person name="Nozaki H."/>
        </authorList>
    </citation>
    <scope>NUCLEOTIDE SEQUENCE [LARGE SCALE GENOMIC DNA]</scope>
    <source>
        <strain evidence="19 20">NIES-4017</strain>
    </source>
</reference>
<dbReference type="PANTHER" id="PTHR32523:SF8">
    <property type="entry name" value="DOLICHOL KINASE"/>
    <property type="match status" value="1"/>
</dbReference>
<keyword evidence="12" id="KW-1133">Transmembrane helix</keyword>
<evidence type="ECO:0000256" key="5">
    <source>
        <dbReference type="ARBA" id="ARBA00022679"/>
    </source>
</evidence>
<dbReference type="GO" id="GO:0008270">
    <property type="term" value="F:zinc ion binding"/>
    <property type="evidence" value="ECO:0007669"/>
    <property type="project" value="UniProtKB-KW"/>
</dbReference>
<keyword evidence="9" id="KW-0418">Kinase</keyword>
<evidence type="ECO:0000256" key="8">
    <source>
        <dbReference type="ARBA" id="ARBA00022771"/>
    </source>
</evidence>
<gene>
    <name evidence="19" type="ORF">Agub_g5099</name>
</gene>
<keyword evidence="13" id="KW-0472">Membrane</keyword>
<name>A0AAD3HKI2_9CHLO</name>
<accession>A0AAD3HKI2</accession>
<keyword evidence="11" id="KW-0809">Transit peptide</keyword>
<evidence type="ECO:0000256" key="17">
    <source>
        <dbReference type="PROSITE-ProRule" id="PRU00134"/>
    </source>
</evidence>
<dbReference type="GO" id="GO:0009507">
    <property type="term" value="C:chloroplast"/>
    <property type="evidence" value="ECO:0007669"/>
    <property type="project" value="UniProtKB-SubCell"/>
</dbReference>
<comment type="similarity">
    <text evidence="2">Belongs to the polyprenol kinase family.</text>
</comment>
<comment type="subcellular location">
    <subcellularLocation>
        <location evidence="1">Plastid</location>
        <location evidence="1">Chloroplast membrane</location>
        <topology evidence="1">Multi-pass membrane protein</topology>
    </subcellularLocation>
</comment>
<evidence type="ECO:0000256" key="15">
    <source>
        <dbReference type="ARBA" id="ARBA00039024"/>
    </source>
</evidence>
<sequence>VQYHCTNADQLRSMAAGKIPDTVKAAIKWLSQVPHRLPTGATIGEVLSGEELSVLSKRLAEVNSCLEPSPTPPASTILRIPDIRLLLLKLTAEAVRLLPSTERRGGDVLAERAVMEGALLASNLLHFIGKAEAWEDPPHPGLADFARKLIKMQTVQACGRQLAAVASTLLEARAPDNAQQGIDTSLGQILLFSLGLLNGLVCTISHVTLWEIKSKVQPQYRDMLADALAGSRALEHGARALLLYLSSSALADHKTMQAAEQASYHLLAAIYFGCDCNLSPLDHYSQHAALALGVALLCAGDAGPTYGLPPDLLQRLAFLSEGSRSADPASPTTPAGGRMEQHIGPVVFNAMTAALHCRLGKPAHRKSSQALSLRLLRLMVRLGKLGGGAPVVEFAPKAAAAHPASTDEAAGTAVQPAPAAAHAATPTHILVVDQTHVAEVAVEALQLVRRTTFEEGQVQEGEGDVVAEWWRLAMEVAAHIVEHGDRSNRQDLARELREALKPPAGHGQEAVSWSPPAAPPPPLACAVAVGLLPWWERVLRRSKPDNPESNFLHSIFAYMDKDNDARLWLGLLLHSDPRQAAAWVVTIAKLLRGFEGKDTCASALAMHLIPFILNHMEEVASGPLAETLILEYGSAAADGQQRGGLQHLGRLMSFAVCQWLPAVVPLFQQVAMARMLGLLDKRGHAFYSAWDYYITPLSRWVSDLALLCNGRHSTSSSTIAKEAEGNEVRPASAACSSSRSGWGSFLLGEVAVVPLLGNLLHLSRDVAPSKGPELAELLDCCGVVASAFPQEVRAAVREASKATLAAPAYSWPPGLVRGMAQKLRESGREKAADDAVALAARLEAWGSSRSGVYLDFAWVPERLRLRASERGMSVPDVLDVMRRCLVPPAEACSLLRTCSNPRCANLAGASEVELPLQACGRCGGAWYCRRECQVAHWKAGHKEACVRR</sequence>
<comment type="caution">
    <text evidence="19">The sequence shown here is derived from an EMBL/GenBank/DDBJ whole genome shotgun (WGS) entry which is preliminary data.</text>
</comment>
<evidence type="ECO:0000256" key="3">
    <source>
        <dbReference type="ARBA" id="ARBA00022528"/>
    </source>
</evidence>
<keyword evidence="6" id="KW-0812">Transmembrane</keyword>
<dbReference type="EMBL" id="BMAR01000006">
    <property type="protein sequence ID" value="GFR43956.1"/>
    <property type="molecule type" value="Genomic_DNA"/>
</dbReference>
<dbReference type="Proteomes" id="UP001054857">
    <property type="component" value="Unassembled WGS sequence"/>
</dbReference>
<evidence type="ECO:0000256" key="14">
    <source>
        <dbReference type="ARBA" id="ARBA00024015"/>
    </source>
</evidence>
<keyword evidence="8 17" id="KW-0863">Zinc-finger</keyword>
<evidence type="ECO:0000256" key="10">
    <source>
        <dbReference type="ARBA" id="ARBA00022833"/>
    </source>
</evidence>
<feature type="non-terminal residue" evidence="19">
    <location>
        <position position="948"/>
    </location>
</feature>
<keyword evidence="7" id="KW-0479">Metal-binding</keyword>
<feature type="non-terminal residue" evidence="19">
    <location>
        <position position="1"/>
    </location>
</feature>
<evidence type="ECO:0000256" key="9">
    <source>
        <dbReference type="ARBA" id="ARBA00022777"/>
    </source>
</evidence>
<proteinExistence type="inferred from homology"/>
<evidence type="ECO:0000256" key="4">
    <source>
        <dbReference type="ARBA" id="ARBA00022640"/>
    </source>
</evidence>
<dbReference type="GO" id="GO:0010276">
    <property type="term" value="F:phytol kinase activity"/>
    <property type="evidence" value="ECO:0007669"/>
    <property type="project" value="UniProtKB-EC"/>
</dbReference>